<gene>
    <name evidence="1" type="ORF">PHMEG_00038269</name>
</gene>
<organism evidence="1 2">
    <name type="scientific">Phytophthora megakarya</name>
    <dbReference type="NCBI Taxonomy" id="4795"/>
    <lineage>
        <taxon>Eukaryota</taxon>
        <taxon>Sar</taxon>
        <taxon>Stramenopiles</taxon>
        <taxon>Oomycota</taxon>
        <taxon>Peronosporomycetes</taxon>
        <taxon>Peronosporales</taxon>
        <taxon>Peronosporaceae</taxon>
        <taxon>Phytophthora</taxon>
    </lineage>
</organism>
<dbReference type="EMBL" id="NBNE01017639">
    <property type="protein sequence ID" value="OWY92644.1"/>
    <property type="molecule type" value="Genomic_DNA"/>
</dbReference>
<keyword evidence="2" id="KW-1185">Reference proteome</keyword>
<sequence>MIKRGSYNGPGTMLSLFGVSDGFNKAACGKRCYNAVVKQAKQRSAPVQTGKKRVLWHSDGPSDDVSSLSVLIDWITSGDNYDRYRGGDGQMGETKTGLVSQILRLIFVIGIKTVRTAKDVIAKISSLETFRTAVDWLAATDQGVEDESSLCANILQRCPEY</sequence>
<evidence type="ECO:0000313" key="2">
    <source>
        <dbReference type="Proteomes" id="UP000198211"/>
    </source>
</evidence>
<dbReference type="STRING" id="4795.A0A225UHT2"/>
<proteinExistence type="predicted"/>
<evidence type="ECO:0000313" key="1">
    <source>
        <dbReference type="EMBL" id="OWY92644.1"/>
    </source>
</evidence>
<dbReference type="PANTHER" id="PTHR33324">
    <property type="entry name" value="EXPRESSED PROTEIN"/>
    <property type="match status" value="1"/>
</dbReference>
<dbReference type="PANTHER" id="PTHR33324:SF2">
    <property type="entry name" value="MYB_SANT-LIKE DNA-BINDING DOMAIN-CONTAINING PROTEIN"/>
    <property type="match status" value="1"/>
</dbReference>
<dbReference type="AlphaFoldDB" id="A0A225UHT2"/>
<reference evidence="2" key="1">
    <citation type="submission" date="2017-03" db="EMBL/GenBank/DDBJ databases">
        <title>Phytopthora megakarya and P. palmivora, two closely related causual agents of cacao black pod achieved similar genome size and gene model numbers by different mechanisms.</title>
        <authorList>
            <person name="Ali S."/>
            <person name="Shao J."/>
            <person name="Larry D.J."/>
            <person name="Kronmiller B."/>
            <person name="Shen D."/>
            <person name="Strem M.D."/>
            <person name="Melnick R.L."/>
            <person name="Guiltinan M.J."/>
            <person name="Tyler B.M."/>
            <person name="Meinhardt L.W."/>
            <person name="Bailey B.A."/>
        </authorList>
    </citation>
    <scope>NUCLEOTIDE SEQUENCE [LARGE SCALE GENOMIC DNA]</scope>
    <source>
        <strain evidence="2">zdho120</strain>
    </source>
</reference>
<dbReference type="OrthoDB" id="167710at2759"/>
<protein>
    <submittedName>
        <fullName evidence="1">Uncharacterized protein</fullName>
    </submittedName>
</protein>
<accession>A0A225UHT2</accession>
<comment type="caution">
    <text evidence="1">The sequence shown here is derived from an EMBL/GenBank/DDBJ whole genome shotgun (WGS) entry which is preliminary data.</text>
</comment>
<dbReference type="Proteomes" id="UP000198211">
    <property type="component" value="Unassembled WGS sequence"/>
</dbReference>
<name>A0A225UHT2_9STRA</name>